<dbReference type="InterPro" id="IPR036380">
    <property type="entry name" value="Isochorismatase-like_sf"/>
</dbReference>
<evidence type="ECO:0000313" key="5">
    <source>
        <dbReference type="Proteomes" id="UP000649604"/>
    </source>
</evidence>
<name>A0A9D5Q7E1_9BACT</name>
<dbReference type="SUPFAM" id="SSF52499">
    <property type="entry name" value="Isochorismatase-like hydrolases"/>
    <property type="match status" value="1"/>
</dbReference>
<keyword evidence="2" id="KW-0378">Hydrolase</keyword>
<reference evidence="4" key="1">
    <citation type="submission" date="2019-11" db="EMBL/GenBank/DDBJ databases">
        <title>Microbial mats filling the niche in hypersaline microbial mats.</title>
        <authorList>
            <person name="Wong H.L."/>
            <person name="Macleod F.I."/>
            <person name="White R.A. III"/>
            <person name="Burns B.P."/>
        </authorList>
    </citation>
    <scope>NUCLEOTIDE SEQUENCE</scope>
    <source>
        <strain evidence="4">Rbin_158</strain>
    </source>
</reference>
<dbReference type="InterPro" id="IPR052347">
    <property type="entry name" value="Isochorismatase_Nicotinamidase"/>
</dbReference>
<feature type="coiled-coil region" evidence="3">
    <location>
        <begin position="31"/>
        <end position="58"/>
    </location>
</feature>
<comment type="caution">
    <text evidence="4">The sequence shown here is derived from an EMBL/GenBank/DDBJ whole genome shotgun (WGS) entry which is preliminary data.</text>
</comment>
<dbReference type="Proteomes" id="UP000649604">
    <property type="component" value="Unassembled WGS sequence"/>
</dbReference>
<evidence type="ECO:0000256" key="2">
    <source>
        <dbReference type="ARBA" id="ARBA00022801"/>
    </source>
</evidence>
<dbReference type="PANTHER" id="PTHR11080:SF2">
    <property type="entry name" value="LD05707P"/>
    <property type="match status" value="1"/>
</dbReference>
<gene>
    <name evidence="4" type="ORF">GF339_19625</name>
</gene>
<accession>A0A9D5Q7E1</accession>
<comment type="similarity">
    <text evidence="1">Belongs to the isochorismatase family.</text>
</comment>
<evidence type="ECO:0000256" key="1">
    <source>
        <dbReference type="ARBA" id="ARBA00006336"/>
    </source>
</evidence>
<dbReference type="AlphaFoldDB" id="A0A9D5Q7E1"/>
<protein>
    <submittedName>
        <fullName evidence="4">Isochorismatase family protein</fullName>
    </submittedName>
</protein>
<sequence length="280" mass="31640">MNVQKTTPRLELLITDPQNSFCHPEDGELYVPGAEKDMERLAALIERLSEQLAQIHVTLDTHHELDVGHPLFWVNKQGDHPEPFTVISKEEVQNGTWQPYDPDLPSPPYATLLDRMITYVNKLDEHGRYQLTIWPPHCRLGTPGHNVAASLREALRIWEHTHYAVVDYVIKGINIFTEHYSGMQADVPDPEDLSTQLNTGLLRSLEEADVILLSGEALSHCVANTVRDLAKNFSAETLRKCVLLKDAMSPVPGFEQFGEDFLQEMTAKGMRIETTTSFSL</sequence>
<dbReference type="Gene3D" id="3.40.50.850">
    <property type="entry name" value="Isochorismatase-like"/>
    <property type="match status" value="1"/>
</dbReference>
<dbReference type="EMBL" id="WJJP01000638">
    <property type="protein sequence ID" value="MBD3326804.1"/>
    <property type="molecule type" value="Genomic_DNA"/>
</dbReference>
<keyword evidence="3" id="KW-0175">Coiled coil</keyword>
<organism evidence="4 5">
    <name type="scientific">candidate division KSB3 bacterium</name>
    <dbReference type="NCBI Taxonomy" id="2044937"/>
    <lineage>
        <taxon>Bacteria</taxon>
        <taxon>candidate division KSB3</taxon>
    </lineage>
</organism>
<dbReference type="GO" id="GO:0016787">
    <property type="term" value="F:hydrolase activity"/>
    <property type="evidence" value="ECO:0007669"/>
    <property type="project" value="UniProtKB-KW"/>
</dbReference>
<evidence type="ECO:0000313" key="4">
    <source>
        <dbReference type="EMBL" id="MBD3326804.1"/>
    </source>
</evidence>
<dbReference type="PANTHER" id="PTHR11080">
    <property type="entry name" value="PYRAZINAMIDASE/NICOTINAMIDASE"/>
    <property type="match status" value="1"/>
</dbReference>
<proteinExistence type="inferred from homology"/>
<evidence type="ECO:0000256" key="3">
    <source>
        <dbReference type="SAM" id="Coils"/>
    </source>
</evidence>